<dbReference type="Gene3D" id="3.90.1150.10">
    <property type="entry name" value="Aspartate Aminotransferase, domain 1"/>
    <property type="match status" value="1"/>
</dbReference>
<dbReference type="SUPFAM" id="SSF53383">
    <property type="entry name" value="PLP-dependent transferases"/>
    <property type="match status" value="1"/>
</dbReference>
<evidence type="ECO:0000256" key="10">
    <source>
        <dbReference type="ARBA" id="ARBA00050776"/>
    </source>
</evidence>
<dbReference type="OrthoDB" id="9808002at2"/>
<evidence type="ECO:0000256" key="9">
    <source>
        <dbReference type="ARBA" id="ARBA00023014"/>
    </source>
</evidence>
<keyword evidence="8" id="KW-0408">Iron</keyword>
<dbReference type="PIRSF" id="PIRSF005572">
    <property type="entry name" value="NifS"/>
    <property type="match status" value="1"/>
</dbReference>
<dbReference type="EMBL" id="NIGF01000014">
    <property type="protein sequence ID" value="PQV63187.1"/>
    <property type="molecule type" value="Genomic_DNA"/>
</dbReference>
<dbReference type="InParanoid" id="A0A2S8SQW2"/>
<dbReference type="Gene3D" id="3.40.640.10">
    <property type="entry name" value="Type I PLP-dependent aspartate aminotransferase-like (Major domain)"/>
    <property type="match status" value="1"/>
</dbReference>
<organism evidence="12 13">
    <name type="scientific">Abditibacterium utsteinense</name>
    <dbReference type="NCBI Taxonomy" id="1960156"/>
    <lineage>
        <taxon>Bacteria</taxon>
        <taxon>Pseudomonadati</taxon>
        <taxon>Abditibacteriota</taxon>
        <taxon>Abditibacteriia</taxon>
        <taxon>Abditibacteriales</taxon>
        <taxon>Abditibacteriaceae</taxon>
        <taxon>Abditibacterium</taxon>
    </lineage>
</organism>
<evidence type="ECO:0000256" key="4">
    <source>
        <dbReference type="ARBA" id="ARBA00012239"/>
    </source>
</evidence>
<dbReference type="Gene3D" id="1.10.260.50">
    <property type="match status" value="1"/>
</dbReference>
<keyword evidence="9" id="KW-0411">Iron-sulfur</keyword>
<comment type="cofactor">
    <cofactor evidence="1">
        <name>pyridoxal 5'-phosphate</name>
        <dbReference type="ChEBI" id="CHEBI:597326"/>
    </cofactor>
</comment>
<evidence type="ECO:0000259" key="11">
    <source>
        <dbReference type="Pfam" id="PF00266"/>
    </source>
</evidence>
<dbReference type="GO" id="GO:0051536">
    <property type="term" value="F:iron-sulfur cluster binding"/>
    <property type="evidence" value="ECO:0007669"/>
    <property type="project" value="UniProtKB-KW"/>
</dbReference>
<dbReference type="PANTHER" id="PTHR11601:SF34">
    <property type="entry name" value="CYSTEINE DESULFURASE"/>
    <property type="match status" value="1"/>
</dbReference>
<evidence type="ECO:0000256" key="6">
    <source>
        <dbReference type="ARBA" id="ARBA00022723"/>
    </source>
</evidence>
<evidence type="ECO:0000313" key="13">
    <source>
        <dbReference type="Proteomes" id="UP000237684"/>
    </source>
</evidence>
<gene>
    <name evidence="12" type="ORF">B1R32_11412</name>
</gene>
<dbReference type="EC" id="2.8.1.7" evidence="4"/>
<keyword evidence="5" id="KW-0808">Transferase</keyword>
<dbReference type="InterPro" id="IPR015421">
    <property type="entry name" value="PyrdxlP-dep_Trfase_major"/>
</dbReference>
<dbReference type="PANTHER" id="PTHR11601">
    <property type="entry name" value="CYSTEINE DESULFURYLASE FAMILY MEMBER"/>
    <property type="match status" value="1"/>
</dbReference>
<feature type="domain" description="Aminotransferase class V" evidence="11">
    <location>
        <begin position="6"/>
        <end position="369"/>
    </location>
</feature>
<keyword evidence="6" id="KW-0479">Metal-binding</keyword>
<comment type="catalytic activity">
    <reaction evidence="10">
        <text>(sulfur carrier)-H + L-cysteine = (sulfur carrier)-SH + L-alanine</text>
        <dbReference type="Rhea" id="RHEA:43892"/>
        <dbReference type="Rhea" id="RHEA-COMP:14737"/>
        <dbReference type="Rhea" id="RHEA-COMP:14739"/>
        <dbReference type="ChEBI" id="CHEBI:29917"/>
        <dbReference type="ChEBI" id="CHEBI:35235"/>
        <dbReference type="ChEBI" id="CHEBI:57972"/>
        <dbReference type="ChEBI" id="CHEBI:64428"/>
        <dbReference type="EC" id="2.8.1.7"/>
    </reaction>
</comment>
<evidence type="ECO:0000256" key="7">
    <source>
        <dbReference type="ARBA" id="ARBA00022898"/>
    </source>
</evidence>
<evidence type="ECO:0000256" key="5">
    <source>
        <dbReference type="ARBA" id="ARBA00022679"/>
    </source>
</evidence>
<evidence type="ECO:0000256" key="1">
    <source>
        <dbReference type="ARBA" id="ARBA00001933"/>
    </source>
</evidence>
<protein>
    <recommendedName>
        <fullName evidence="4">cysteine desulfurase</fullName>
        <ecNumber evidence="4">2.8.1.7</ecNumber>
    </recommendedName>
</protein>
<dbReference type="InterPro" id="IPR000192">
    <property type="entry name" value="Aminotrans_V_dom"/>
</dbReference>
<dbReference type="InterPro" id="IPR015424">
    <property type="entry name" value="PyrdxlP-dep_Trfase"/>
</dbReference>
<dbReference type="RefSeq" id="WP_106380602.1">
    <property type="nucleotide sequence ID" value="NZ_NIGF01000014.1"/>
</dbReference>
<keyword evidence="13" id="KW-1185">Reference proteome</keyword>
<dbReference type="GO" id="GO:0031071">
    <property type="term" value="F:cysteine desulfurase activity"/>
    <property type="evidence" value="ECO:0007669"/>
    <property type="project" value="UniProtKB-EC"/>
</dbReference>
<comment type="caution">
    <text evidence="12">The sequence shown here is derived from an EMBL/GenBank/DDBJ whole genome shotgun (WGS) entry which is preliminary data.</text>
</comment>
<evidence type="ECO:0000256" key="2">
    <source>
        <dbReference type="ARBA" id="ARBA00003120"/>
    </source>
</evidence>
<comment type="function">
    <text evidence="2">Catalyzes the removal of elemental sulfur atoms from cysteine to produce alanine. Seems to participate in the biosynthesis of the nitrogenase metalloclusters by providing the inorganic sulfur required for the Fe-S core formation.</text>
</comment>
<dbReference type="Pfam" id="PF00266">
    <property type="entry name" value="Aminotran_5"/>
    <property type="match status" value="1"/>
</dbReference>
<dbReference type="AlphaFoldDB" id="A0A2S8SQW2"/>
<dbReference type="InterPro" id="IPR015422">
    <property type="entry name" value="PyrdxlP-dep_Trfase_small"/>
</dbReference>
<name>A0A2S8SQW2_9BACT</name>
<sequence length="380" mass="40243">MNRTQIYFDNAATTPLNSAAKNAMAPFWDEIYGNASSPYATSRAARMALDSARIEVAKLIGAHADEIAWTGGGTEADNWALLGVAFANLEKKGHFIISSIEHHAVLEVAGTLRELGFEVDFAPATKNGEIDPDGIKKLLRSDTLLVSLMSANNETGAIQPVAEIAKICRENGVLFHCDATQSAGKTEVDVDFASEFGADLLTLSAHKIGGPKGVGALYIRRGTKMKPLLRGGAQERGRRAGTENVPGIAGFGAAATHARTHLEANRAHLESLKTQLENGLLEMGNIEIISRDATRAPHISSFIFCGIRAESLALNLDLQGFAVGTGSACASGALEPSHVLAAMGYDAKSAKSALRVSFGAQNTGEEVGEFLEVLEKLKSR</sequence>
<reference evidence="12 13" key="1">
    <citation type="journal article" date="2018" name="Syst. Appl. Microbiol.">
        <title>Abditibacterium utsteinense sp. nov., the first cultivated member of candidate phylum FBP, isolated from ice-free Antarctic soil samples.</title>
        <authorList>
            <person name="Tahon G."/>
            <person name="Tytgat B."/>
            <person name="Lebbe L."/>
            <person name="Carlier A."/>
            <person name="Willems A."/>
        </authorList>
    </citation>
    <scope>NUCLEOTIDE SEQUENCE [LARGE SCALE GENOMIC DNA]</scope>
    <source>
        <strain evidence="12 13">LMG 29911</strain>
    </source>
</reference>
<accession>A0A2S8SQW2</accession>
<evidence type="ECO:0000313" key="12">
    <source>
        <dbReference type="EMBL" id="PQV63187.1"/>
    </source>
</evidence>
<proteinExistence type="inferred from homology"/>
<dbReference type="InterPro" id="IPR016454">
    <property type="entry name" value="Cysteine_dSase"/>
</dbReference>
<keyword evidence="7" id="KW-0663">Pyridoxal phosphate</keyword>
<evidence type="ECO:0000256" key="8">
    <source>
        <dbReference type="ARBA" id="ARBA00023004"/>
    </source>
</evidence>
<dbReference type="GO" id="GO:0046872">
    <property type="term" value="F:metal ion binding"/>
    <property type="evidence" value="ECO:0007669"/>
    <property type="project" value="UniProtKB-KW"/>
</dbReference>
<comment type="similarity">
    <text evidence="3">Belongs to the class-V pyridoxal-phosphate-dependent aminotransferase family. NifS/IscS subfamily.</text>
</comment>
<dbReference type="FunFam" id="3.40.640.10:FF:000084">
    <property type="entry name" value="IscS-like cysteine desulfurase"/>
    <property type="match status" value="1"/>
</dbReference>
<dbReference type="Proteomes" id="UP000237684">
    <property type="component" value="Unassembled WGS sequence"/>
</dbReference>
<evidence type="ECO:0000256" key="3">
    <source>
        <dbReference type="ARBA" id="ARBA00006490"/>
    </source>
</evidence>